<dbReference type="EMBL" id="CP025012">
    <property type="protein sequence ID" value="AUW40846.1"/>
    <property type="molecule type" value="Genomic_DNA"/>
</dbReference>
<protein>
    <submittedName>
        <fullName evidence="1">Uncharacterized protein</fullName>
    </submittedName>
</protein>
<evidence type="ECO:0000313" key="2">
    <source>
        <dbReference type="Proteomes" id="UP000238523"/>
    </source>
</evidence>
<sequence length="28" mass="3258">MLLSSLKSPTKVLHDKIDNISRYDQKNL</sequence>
<reference evidence="1 2" key="1">
    <citation type="submission" date="2017-11" db="EMBL/GenBank/DDBJ databases">
        <title>Complete genome of Rhizobium leguminosarum Norway, an ineffective micro-symbiont.</title>
        <authorList>
            <person name="Hoffrichter A."/>
            <person name="Liang J."/>
            <person name="Brachmann A."/>
            <person name="Marin M."/>
        </authorList>
    </citation>
    <scope>NUCLEOTIDE SEQUENCE [LARGE SCALE GENOMIC DNA]</scope>
    <source>
        <strain evidence="1 2">Norway</strain>
    </source>
</reference>
<name>A0A2K9YXZ1_RHILE</name>
<proteinExistence type="predicted"/>
<dbReference type="Proteomes" id="UP000238523">
    <property type="component" value="Chromosome"/>
</dbReference>
<gene>
    <name evidence="1" type="ORF">CUJ84_Chr000431</name>
</gene>
<dbReference type="AlphaFoldDB" id="A0A2K9YXZ1"/>
<evidence type="ECO:0000313" key="1">
    <source>
        <dbReference type="EMBL" id="AUW40846.1"/>
    </source>
</evidence>
<organism evidence="1 2">
    <name type="scientific">Rhizobium leguminosarum</name>
    <dbReference type="NCBI Taxonomy" id="384"/>
    <lineage>
        <taxon>Bacteria</taxon>
        <taxon>Pseudomonadati</taxon>
        <taxon>Pseudomonadota</taxon>
        <taxon>Alphaproteobacteria</taxon>
        <taxon>Hyphomicrobiales</taxon>
        <taxon>Rhizobiaceae</taxon>
        <taxon>Rhizobium/Agrobacterium group</taxon>
        <taxon>Rhizobium</taxon>
    </lineage>
</organism>
<accession>A0A2K9YXZ1</accession>